<dbReference type="Pfam" id="PF14819">
    <property type="entry name" value="QueF_N"/>
    <property type="match status" value="1"/>
</dbReference>
<feature type="domain" description="NADPH-dependent 7-cyano-7-deazaguanine reductase N-terminal" evidence="6">
    <location>
        <begin position="17"/>
        <end position="126"/>
    </location>
</feature>
<dbReference type="Pfam" id="PF14489">
    <property type="entry name" value="QueF"/>
    <property type="match status" value="1"/>
</dbReference>
<dbReference type="PIRSF" id="PIRSF004750">
    <property type="entry name" value="Nitrile_oxidored_YqcD_prd"/>
    <property type="match status" value="1"/>
</dbReference>
<dbReference type="RefSeq" id="WP_187568994.1">
    <property type="nucleotide sequence ID" value="NZ_CP060711.1"/>
</dbReference>
<feature type="active site" description="Thioimide intermediate" evidence="5">
    <location>
        <position position="180"/>
    </location>
</feature>
<keyword evidence="2 5" id="KW-0671">Queuosine biosynthesis</keyword>
<keyword evidence="3 5" id="KW-0521">NADP</keyword>
<dbReference type="GO" id="GO:0033739">
    <property type="term" value="F:preQ1 synthase activity"/>
    <property type="evidence" value="ECO:0007669"/>
    <property type="project" value="UniProtKB-UniRule"/>
</dbReference>
<dbReference type="GO" id="GO:0008616">
    <property type="term" value="P:tRNA queuosine(34) biosynthetic process"/>
    <property type="evidence" value="ECO:0007669"/>
    <property type="project" value="UniProtKB-UniRule"/>
</dbReference>
<dbReference type="UniPathway" id="UPA00392"/>
<accession>A0A7G9QPF2</accession>
<keyword evidence="8" id="KW-1185">Reference proteome</keyword>
<feature type="binding site" evidence="5">
    <location>
        <begin position="219"/>
        <end position="220"/>
    </location>
    <ligand>
        <name>substrate</name>
    </ligand>
</feature>
<dbReference type="InterPro" id="IPR029139">
    <property type="entry name" value="QueF_N"/>
</dbReference>
<dbReference type="InterPro" id="IPR050084">
    <property type="entry name" value="NADPH_dep_7-cyano-7-deazaG_red"/>
</dbReference>
<comment type="catalytic activity">
    <reaction evidence="5">
        <text>7-aminomethyl-7-carbaguanine + 2 NADP(+) = 7-cyano-7-carbaguanine + 2 NADPH + 3 H(+)</text>
        <dbReference type="Rhea" id="RHEA:13409"/>
        <dbReference type="ChEBI" id="CHEBI:15378"/>
        <dbReference type="ChEBI" id="CHEBI:45075"/>
        <dbReference type="ChEBI" id="CHEBI:57783"/>
        <dbReference type="ChEBI" id="CHEBI:58349"/>
        <dbReference type="ChEBI" id="CHEBI:58703"/>
        <dbReference type="EC" id="1.7.1.13"/>
    </reaction>
</comment>
<dbReference type="Proteomes" id="UP000515977">
    <property type="component" value="Chromosome"/>
</dbReference>
<evidence type="ECO:0000256" key="3">
    <source>
        <dbReference type="ARBA" id="ARBA00022857"/>
    </source>
</evidence>
<comment type="similarity">
    <text evidence="5">Belongs to the GTP cyclohydrolase I family. QueF type 2 subfamily.</text>
</comment>
<evidence type="ECO:0000256" key="2">
    <source>
        <dbReference type="ARBA" id="ARBA00022785"/>
    </source>
</evidence>
<reference evidence="7 8" key="1">
    <citation type="submission" date="2020-08" db="EMBL/GenBank/DDBJ databases">
        <title>Genome sequence of Thermomonas brevis KACC 16975T.</title>
        <authorList>
            <person name="Hyun D.-W."/>
            <person name="Bae J.-W."/>
        </authorList>
    </citation>
    <scope>NUCLEOTIDE SEQUENCE [LARGE SCALE GENOMIC DNA]</scope>
    <source>
        <strain evidence="7 8">KACC 16975</strain>
    </source>
</reference>
<proteinExistence type="inferred from homology"/>
<dbReference type="InterPro" id="IPR029500">
    <property type="entry name" value="QueF"/>
</dbReference>
<dbReference type="AlphaFoldDB" id="A0A7G9QPF2"/>
<gene>
    <name evidence="5 7" type="primary">queF</name>
    <name evidence="7" type="ORF">H9L17_08185</name>
</gene>
<protein>
    <recommendedName>
        <fullName evidence="5">NADPH-dependent 7-cyano-7-deazaguanine reductase</fullName>
        <ecNumber evidence="5">1.7.1.13</ecNumber>
    </recommendedName>
    <alternativeName>
        <fullName evidence="5">7-cyano-7-carbaguanine reductase</fullName>
    </alternativeName>
    <alternativeName>
        <fullName evidence="5">NADPH-dependent nitrile oxidoreductase</fullName>
    </alternativeName>
    <alternativeName>
        <fullName evidence="5">PreQ(0) reductase</fullName>
    </alternativeName>
</protein>
<dbReference type="PANTHER" id="PTHR34354:SF1">
    <property type="entry name" value="NADPH-DEPENDENT 7-CYANO-7-DEAZAGUANINE REDUCTASE"/>
    <property type="match status" value="1"/>
</dbReference>
<dbReference type="SUPFAM" id="SSF55620">
    <property type="entry name" value="Tetrahydrobiopterin biosynthesis enzymes-like"/>
    <property type="match status" value="1"/>
</dbReference>
<dbReference type="PANTHER" id="PTHR34354">
    <property type="entry name" value="NADPH-DEPENDENT 7-CYANO-7-DEAZAGUANINE REDUCTASE"/>
    <property type="match status" value="1"/>
</dbReference>
<keyword evidence="1 5" id="KW-0963">Cytoplasm</keyword>
<organism evidence="7 8">
    <name type="scientific">Thermomonas brevis</name>
    <dbReference type="NCBI Taxonomy" id="215691"/>
    <lineage>
        <taxon>Bacteria</taxon>
        <taxon>Pseudomonadati</taxon>
        <taxon>Pseudomonadota</taxon>
        <taxon>Gammaproteobacteria</taxon>
        <taxon>Lysobacterales</taxon>
        <taxon>Lysobacteraceae</taxon>
        <taxon>Thermomonas</taxon>
    </lineage>
</organism>
<comment type="pathway">
    <text evidence="5">tRNA modification; tRNA-queuosine biosynthesis.</text>
</comment>
<comment type="subcellular location">
    <subcellularLocation>
        <location evidence="5">Cytoplasm</location>
    </subcellularLocation>
</comment>
<dbReference type="HAMAP" id="MF_00817">
    <property type="entry name" value="QueF_type2"/>
    <property type="match status" value="1"/>
</dbReference>
<dbReference type="EC" id="1.7.1.13" evidence="5"/>
<feature type="binding site" evidence="5">
    <location>
        <begin position="248"/>
        <end position="249"/>
    </location>
    <ligand>
        <name>NADPH</name>
        <dbReference type="ChEBI" id="CHEBI:57783"/>
    </ligand>
</feature>
<comment type="function">
    <text evidence="5">Catalyzes the NADPH-dependent reduction of 7-cyano-7-deazaguanine (preQ0) to 7-aminomethyl-7-deazaguanine (preQ1).</text>
</comment>
<dbReference type="InterPro" id="IPR016428">
    <property type="entry name" value="QueF_type2"/>
</dbReference>
<evidence type="ECO:0000256" key="5">
    <source>
        <dbReference type="HAMAP-Rule" id="MF_00817"/>
    </source>
</evidence>
<dbReference type="KEGG" id="tbv:H9L17_08185"/>
<sequence>MNANTTTGSPLGRDTAYPAQYDAGLLYPIPRAAARAELGIAGDALPFVGFDRWQAFELSWLDGRGKPHVATATLRVPAQSPNLVESKSLKLYLNSFNASRFDAAEAVRARVEADLSQAAGAPVEMAFGLPSMEAGTVAENIDGLDVAIDRYGPPDAALLSADAGDIVEETLTSALLKSNCPVTGQPDWADVAIAYRGPRIDRAGLLRYLVSFRDHAEFHEQCVERIFIDLMARCAPQRLSVEARYTRRGGLDINPWRATPGHLVPQAWRTARQ</sequence>
<dbReference type="EMBL" id="CP060711">
    <property type="protein sequence ID" value="QNN45227.1"/>
    <property type="molecule type" value="Genomic_DNA"/>
</dbReference>
<evidence type="ECO:0000313" key="8">
    <source>
        <dbReference type="Proteomes" id="UP000515977"/>
    </source>
</evidence>
<feature type="binding site" evidence="5">
    <location>
        <begin position="86"/>
        <end position="87"/>
    </location>
    <ligand>
        <name>NADPH</name>
        <dbReference type="ChEBI" id="CHEBI:57783"/>
    </ligand>
</feature>
<comment type="subunit">
    <text evidence="5">Homodimer.</text>
</comment>
<dbReference type="InterPro" id="IPR043133">
    <property type="entry name" value="GTP-CH-I_C/QueF"/>
</dbReference>
<dbReference type="NCBIfam" id="TIGR03138">
    <property type="entry name" value="QueF"/>
    <property type="match status" value="1"/>
</dbReference>
<evidence type="ECO:0000256" key="1">
    <source>
        <dbReference type="ARBA" id="ARBA00022490"/>
    </source>
</evidence>
<evidence type="ECO:0000313" key="7">
    <source>
        <dbReference type="EMBL" id="QNN45227.1"/>
    </source>
</evidence>
<name>A0A7G9QPF2_9GAMM</name>
<feature type="active site" description="Proton donor" evidence="5">
    <location>
        <position position="187"/>
    </location>
</feature>
<keyword evidence="4 5" id="KW-0560">Oxidoreductase</keyword>
<evidence type="ECO:0000259" key="6">
    <source>
        <dbReference type="Pfam" id="PF14819"/>
    </source>
</evidence>
<dbReference type="Gene3D" id="3.30.1130.10">
    <property type="match status" value="2"/>
</dbReference>
<feature type="binding site" evidence="5">
    <location>
        <begin position="84"/>
        <end position="86"/>
    </location>
    <ligand>
        <name>substrate</name>
    </ligand>
</feature>
<evidence type="ECO:0000256" key="4">
    <source>
        <dbReference type="ARBA" id="ARBA00023002"/>
    </source>
</evidence>
<dbReference type="GO" id="GO:0005737">
    <property type="term" value="C:cytoplasm"/>
    <property type="evidence" value="ECO:0007669"/>
    <property type="project" value="UniProtKB-SubCell"/>
</dbReference>